<protein>
    <submittedName>
        <fullName evidence="1">Uncharacterized protein</fullName>
    </submittedName>
</protein>
<reference evidence="1" key="1">
    <citation type="submission" date="2019-01" db="EMBL/GenBank/DDBJ databases">
        <title>Genomic signatures and co-occurrence patterns of the ultra-small Saccharimodia (Patescibacteria phylum) suggest a symbiotic lifestyle.</title>
        <authorList>
            <person name="Lemos L."/>
            <person name="Medeiros J."/>
            <person name="Andreote F."/>
            <person name="Fernandes G."/>
            <person name="Varani A."/>
            <person name="Oliveira G."/>
            <person name="Pylro V."/>
        </authorList>
    </citation>
    <scope>NUCLEOTIDE SEQUENCE [LARGE SCALE GENOMIC DNA]</scope>
    <source>
        <strain evidence="1">AMD01</strain>
    </source>
</reference>
<accession>A0A4Q0AJB3</accession>
<gene>
    <name evidence="1" type="ORF">EOT04_01700</name>
</gene>
<sequence length="386" mass="39162">MIPLEINNSSGLVSLGSAMVNIQNSGNVGIGTSSPQARLDIVAPSGAYNSEIGMLRLSYAPNPAKKLYMGWDDTLGAAYIQSVWSGNAFKPLLLNPNLGNVCIGTTSCNNKLGVNGSIGAAGTITASTTPDIAETIPSAPDVTAADVVMADPSSVERVVKSSTAYNPAMVGVISDGTSSFMINSHAGNSTNLTGAPLVLAGRVPVKVTGEGGSIRPGDYLTSSSMPGYAMKANRAGPTLGKALGYFDAADPSSKGTVLVLVNLSYWDPASGGSLQGGAGSFGSLNVSGTVTTGELKVQGSASFAGNISVGGHIVGNPDTRGSLAVPAGRLSARYVFAKRYSAPPIVVVSPTNQAVAFRVETTAEGFSIYLGAPSAIPVNFSYMVQQ</sequence>
<dbReference type="Proteomes" id="UP000289269">
    <property type="component" value="Unassembled WGS sequence"/>
</dbReference>
<evidence type="ECO:0000313" key="2">
    <source>
        <dbReference type="Proteomes" id="UP000289269"/>
    </source>
</evidence>
<dbReference type="AlphaFoldDB" id="A0A4Q0AJB3"/>
<name>A0A4Q0AJB3_9BACT</name>
<dbReference type="EMBL" id="SCKW01000012">
    <property type="protein sequence ID" value="RWZ79450.1"/>
    <property type="molecule type" value="Genomic_DNA"/>
</dbReference>
<organism evidence="1 2">
    <name type="scientific">Candidatus Chaera renei</name>
    <dbReference type="NCBI Taxonomy" id="2506947"/>
    <lineage>
        <taxon>Bacteria</taxon>
        <taxon>Candidatus Saccharimonadota</taxon>
        <taxon>Candidatus Saccharimonadia</taxon>
        <taxon>Candidatus Saccharimonadales</taxon>
        <taxon>Candidatus Saccharimonadaceae</taxon>
        <taxon>Candidatus Chaera</taxon>
    </lineage>
</organism>
<keyword evidence="2" id="KW-1185">Reference proteome</keyword>
<comment type="caution">
    <text evidence="1">The sequence shown here is derived from an EMBL/GenBank/DDBJ whole genome shotgun (WGS) entry which is preliminary data.</text>
</comment>
<proteinExistence type="predicted"/>
<evidence type="ECO:0000313" key="1">
    <source>
        <dbReference type="EMBL" id="RWZ79450.1"/>
    </source>
</evidence>